<name>A0ABW6W742_9ACTN</name>
<dbReference type="Gene3D" id="3.40.50.1240">
    <property type="entry name" value="Phosphoglycerate mutase-like"/>
    <property type="match status" value="1"/>
</dbReference>
<dbReference type="Proteomes" id="UP001602245">
    <property type="component" value="Unassembled WGS sequence"/>
</dbReference>
<gene>
    <name evidence="1" type="ORF">ACFY35_06755</name>
</gene>
<keyword evidence="2" id="KW-1185">Reference proteome</keyword>
<dbReference type="SUPFAM" id="SSF53254">
    <property type="entry name" value="Phosphoglycerate mutase-like"/>
    <property type="match status" value="1"/>
</dbReference>
<dbReference type="Pfam" id="PF00300">
    <property type="entry name" value="His_Phos_1"/>
    <property type="match status" value="1"/>
</dbReference>
<evidence type="ECO:0000313" key="2">
    <source>
        <dbReference type="Proteomes" id="UP001602245"/>
    </source>
</evidence>
<dbReference type="EMBL" id="JBIAZU010000001">
    <property type="protein sequence ID" value="MFF5289117.1"/>
    <property type="molecule type" value="Genomic_DNA"/>
</dbReference>
<dbReference type="InterPro" id="IPR029033">
    <property type="entry name" value="His_PPase_superfam"/>
</dbReference>
<dbReference type="SMART" id="SM00855">
    <property type="entry name" value="PGAM"/>
    <property type="match status" value="1"/>
</dbReference>
<reference evidence="1 2" key="1">
    <citation type="submission" date="2024-10" db="EMBL/GenBank/DDBJ databases">
        <title>The Natural Products Discovery Center: Release of the First 8490 Sequenced Strains for Exploring Actinobacteria Biosynthetic Diversity.</title>
        <authorList>
            <person name="Kalkreuter E."/>
            <person name="Kautsar S.A."/>
            <person name="Yang D."/>
            <person name="Bader C.D."/>
            <person name="Teijaro C.N."/>
            <person name="Fluegel L."/>
            <person name="Davis C.M."/>
            <person name="Simpson J.R."/>
            <person name="Lauterbach L."/>
            <person name="Steele A.D."/>
            <person name="Gui C."/>
            <person name="Meng S."/>
            <person name="Li G."/>
            <person name="Viehrig K."/>
            <person name="Ye F."/>
            <person name="Su P."/>
            <person name="Kiefer A.F."/>
            <person name="Nichols A."/>
            <person name="Cepeda A.J."/>
            <person name="Yan W."/>
            <person name="Fan B."/>
            <person name="Jiang Y."/>
            <person name="Adhikari A."/>
            <person name="Zheng C.-J."/>
            <person name="Schuster L."/>
            <person name="Cowan T.M."/>
            <person name="Smanski M.J."/>
            <person name="Chevrette M.G."/>
            <person name="De Carvalho L.P.S."/>
            <person name="Shen B."/>
        </authorList>
    </citation>
    <scope>NUCLEOTIDE SEQUENCE [LARGE SCALE GENOMIC DNA]</scope>
    <source>
        <strain evidence="1 2">NPDC000087</strain>
    </source>
</reference>
<proteinExistence type="predicted"/>
<accession>A0ABW6W742</accession>
<dbReference type="InterPro" id="IPR013078">
    <property type="entry name" value="His_Pase_superF_clade-1"/>
</dbReference>
<evidence type="ECO:0000313" key="1">
    <source>
        <dbReference type="EMBL" id="MFF5289117.1"/>
    </source>
</evidence>
<dbReference type="RefSeq" id="WP_020509463.1">
    <property type="nucleotide sequence ID" value="NZ_JBIAZU010000001.1"/>
</dbReference>
<dbReference type="CDD" id="cd07040">
    <property type="entry name" value="HP"/>
    <property type="match status" value="1"/>
</dbReference>
<organism evidence="1 2">
    <name type="scientific">Paractinoplanes globisporus</name>
    <dbReference type="NCBI Taxonomy" id="113565"/>
    <lineage>
        <taxon>Bacteria</taxon>
        <taxon>Bacillati</taxon>
        <taxon>Actinomycetota</taxon>
        <taxon>Actinomycetes</taxon>
        <taxon>Micromonosporales</taxon>
        <taxon>Micromonosporaceae</taxon>
        <taxon>Paractinoplanes</taxon>
    </lineage>
</organism>
<comment type="caution">
    <text evidence="1">The sequence shown here is derived from an EMBL/GenBank/DDBJ whole genome shotgun (WGS) entry which is preliminary data.</text>
</comment>
<sequence length="153" mass="15804">MTTILLIRHADIDLPPASADPSLNDAGRERARALAHVVGSAGVTTVFTSSFTRTKETVEPLLEVLGISGREMPSPAAVARSARAGELGAVVVIAGHSNTVPEVIEALGVPTPPVIGETQFDNLFVVTLAEPTGASMLALKYGPTVRGASPGRR</sequence>
<protein>
    <submittedName>
        <fullName evidence="1">SixA phosphatase family protein</fullName>
    </submittedName>
</protein>